<dbReference type="FunFam" id="1.10.8.430:FF:000003">
    <property type="entry name" value="Probable disease resistance protein At5g66910"/>
    <property type="match status" value="1"/>
</dbReference>
<dbReference type="Pfam" id="PF00931">
    <property type="entry name" value="NB-ARC"/>
    <property type="match status" value="1"/>
</dbReference>
<dbReference type="Gene3D" id="1.20.5.4130">
    <property type="match status" value="1"/>
</dbReference>
<gene>
    <name evidence="8" type="ORF">IFM89_005752</name>
</gene>
<evidence type="ECO:0000259" key="6">
    <source>
        <dbReference type="Pfam" id="PF23559"/>
    </source>
</evidence>
<dbReference type="Pfam" id="PF23559">
    <property type="entry name" value="WHD_DRP"/>
    <property type="match status" value="1"/>
</dbReference>
<evidence type="ECO:0000256" key="1">
    <source>
        <dbReference type="ARBA" id="ARBA00022737"/>
    </source>
</evidence>
<dbReference type="InterPro" id="IPR058922">
    <property type="entry name" value="WHD_DRP"/>
</dbReference>
<evidence type="ECO:0000256" key="2">
    <source>
        <dbReference type="ARBA" id="ARBA00022741"/>
    </source>
</evidence>
<dbReference type="GO" id="GO:0043531">
    <property type="term" value="F:ADP binding"/>
    <property type="evidence" value="ECO:0007669"/>
    <property type="project" value="InterPro"/>
</dbReference>
<dbReference type="InterPro" id="IPR027417">
    <property type="entry name" value="P-loop_NTPase"/>
</dbReference>
<dbReference type="InterPro" id="IPR041118">
    <property type="entry name" value="Rx_N"/>
</dbReference>
<evidence type="ECO:0000256" key="3">
    <source>
        <dbReference type="ARBA" id="ARBA00022821"/>
    </source>
</evidence>
<dbReference type="InterPro" id="IPR002182">
    <property type="entry name" value="NB-ARC"/>
</dbReference>
<dbReference type="Proteomes" id="UP000631114">
    <property type="component" value="Unassembled WGS sequence"/>
</dbReference>
<dbReference type="Gene3D" id="1.10.8.430">
    <property type="entry name" value="Helical domain of apoptotic protease-activating factors"/>
    <property type="match status" value="1"/>
</dbReference>
<evidence type="ECO:0000313" key="8">
    <source>
        <dbReference type="EMBL" id="KAF9619198.1"/>
    </source>
</evidence>
<keyword evidence="3" id="KW-0611">Plant defense</keyword>
<feature type="domain" description="Disease resistance N-terminal" evidence="5">
    <location>
        <begin position="5"/>
        <end position="89"/>
    </location>
</feature>
<dbReference type="InterPro" id="IPR038005">
    <property type="entry name" value="RX-like_CC"/>
</dbReference>
<dbReference type="OrthoDB" id="3027644at2759"/>
<keyword evidence="9" id="KW-1185">Reference proteome</keyword>
<dbReference type="InterPro" id="IPR032675">
    <property type="entry name" value="LRR_dom_sf"/>
</dbReference>
<dbReference type="InterPro" id="IPR036388">
    <property type="entry name" value="WH-like_DNA-bd_sf"/>
</dbReference>
<reference evidence="8 9" key="1">
    <citation type="submission" date="2020-10" db="EMBL/GenBank/DDBJ databases">
        <title>The Coptis chinensis genome and diversification of protoberbering-type alkaloids.</title>
        <authorList>
            <person name="Wang B."/>
            <person name="Shu S."/>
            <person name="Song C."/>
            <person name="Liu Y."/>
        </authorList>
    </citation>
    <scope>NUCLEOTIDE SEQUENCE [LARGE SCALE GENOMIC DNA]</scope>
    <source>
        <strain evidence="8">HL-2020</strain>
        <tissue evidence="8">Leaf</tissue>
    </source>
</reference>
<evidence type="ECO:0000259" key="7">
    <source>
        <dbReference type="Pfam" id="PF23598"/>
    </source>
</evidence>
<feature type="domain" description="NB-ARC" evidence="4">
    <location>
        <begin position="164"/>
        <end position="340"/>
    </location>
</feature>
<evidence type="ECO:0000313" key="9">
    <source>
        <dbReference type="Proteomes" id="UP000631114"/>
    </source>
</evidence>
<dbReference type="PANTHER" id="PTHR23155">
    <property type="entry name" value="DISEASE RESISTANCE PROTEIN RP"/>
    <property type="match status" value="1"/>
</dbReference>
<dbReference type="PANTHER" id="PTHR23155:SF1185">
    <property type="entry name" value="DISEASE RESISTANCE RPP8-LIKE PROTEIN 3-RELATED"/>
    <property type="match status" value="1"/>
</dbReference>
<feature type="domain" description="Disease resistance protein winged helix" evidence="6">
    <location>
        <begin position="423"/>
        <end position="492"/>
    </location>
</feature>
<dbReference type="Gene3D" id="3.40.50.300">
    <property type="entry name" value="P-loop containing nucleotide triphosphate hydrolases"/>
    <property type="match status" value="1"/>
</dbReference>
<dbReference type="GO" id="GO:0098542">
    <property type="term" value="P:defense response to other organism"/>
    <property type="evidence" value="ECO:0007669"/>
    <property type="project" value="TreeGrafter"/>
</dbReference>
<comment type="caution">
    <text evidence="8">The sequence shown here is derived from an EMBL/GenBank/DDBJ whole genome shotgun (WGS) entry which is preliminary data.</text>
</comment>
<keyword evidence="1" id="KW-0677">Repeat</keyword>
<dbReference type="Pfam" id="PF18052">
    <property type="entry name" value="Rx_N"/>
    <property type="match status" value="1"/>
</dbReference>
<dbReference type="InterPro" id="IPR055414">
    <property type="entry name" value="LRR_R13L4/SHOC2-like"/>
</dbReference>
<sequence>MAESVVAFVVERLAYLLLQKTSYLHGMRDQVEEMKNELKWIQCFLKDADSKQEKDERVRLWVSEIREVAYDVDDVIDTYILKIEFQNRKGFVKRATSVLNKWKDLRTIGKEITSIQTRLHNISNNREKYSIIKTGEVISSANESTRRWRRLLPHMKEDSIVALEEDTAQVMAQLMNEDTKLRVISIIGMGGIGKTTLAFKVYNHHGIKSWFDCCFWIYVSKEYNLTDILRTILVEFNGINVDEMGIFNQWSEEQLLREIYVFLESKHYLVVLDDIWSTEAWDVLKPAFPNGEKGSKVMLTSRNVKVALHADSQTKPYEPQCLTEGESWALFCQKAFPNTNCPSNLVELGTEMVKRCGGLPLAIVVLGGLLLTKKTWDEWVEVHHNISWHLHKGDEDRISKILALSYNDLPHHLKSCFLYFSHFPDDSNIRAKKLIRLWVAEGFIPQEREEAMEAAAENCLKELIARCMVQVIEMSFGTVKTCHVHDVWRDFAVAKSKEERFLEILGGTGSINDAPSAKSRRHAIHSDYEIKLPDVIWKMKELRHLLFDINYGKGLRIDTLKNLQTLLSIRYGSSIEQGLINLTNVRKLGIYDLSTQQTNTIFKSVVKLKFLRSLSLSLSSEEIFQDLSQLSCCHRLLKLYLWGRIEVHHPDVFPPTLIKLTLHASQLEQDPMETLGKLPNLVSLKLQRNAYKGKGMVCTAKGFPRLQTFRLLGLYELEEWTVVEGAMPTFIHLEIWDCKNLETLPDGLRFITSLQKLVIGLMPKEFKDRVQGEEELYKVRHIPSITCY</sequence>
<evidence type="ECO:0000259" key="4">
    <source>
        <dbReference type="Pfam" id="PF00931"/>
    </source>
</evidence>
<dbReference type="PRINTS" id="PR00364">
    <property type="entry name" value="DISEASERSIST"/>
</dbReference>
<dbReference type="InterPro" id="IPR042197">
    <property type="entry name" value="Apaf_helical"/>
</dbReference>
<dbReference type="FunFam" id="3.40.50.300:FF:001091">
    <property type="entry name" value="Probable disease resistance protein At1g61300"/>
    <property type="match status" value="1"/>
</dbReference>
<organism evidence="8 9">
    <name type="scientific">Coptis chinensis</name>
    <dbReference type="NCBI Taxonomy" id="261450"/>
    <lineage>
        <taxon>Eukaryota</taxon>
        <taxon>Viridiplantae</taxon>
        <taxon>Streptophyta</taxon>
        <taxon>Embryophyta</taxon>
        <taxon>Tracheophyta</taxon>
        <taxon>Spermatophyta</taxon>
        <taxon>Magnoliopsida</taxon>
        <taxon>Ranunculales</taxon>
        <taxon>Ranunculaceae</taxon>
        <taxon>Coptidoideae</taxon>
        <taxon>Coptis</taxon>
    </lineage>
</organism>
<keyword evidence="2" id="KW-0547">Nucleotide-binding</keyword>
<dbReference type="Pfam" id="PF23598">
    <property type="entry name" value="LRR_14"/>
    <property type="match status" value="1"/>
</dbReference>
<feature type="domain" description="Disease resistance R13L4/SHOC-2-like LRR" evidence="7">
    <location>
        <begin position="531"/>
        <end position="766"/>
    </location>
</feature>
<dbReference type="Gene3D" id="1.10.10.10">
    <property type="entry name" value="Winged helix-like DNA-binding domain superfamily/Winged helix DNA-binding domain"/>
    <property type="match status" value="1"/>
</dbReference>
<dbReference type="InterPro" id="IPR044974">
    <property type="entry name" value="Disease_R_plants"/>
</dbReference>
<dbReference type="Gene3D" id="3.80.10.10">
    <property type="entry name" value="Ribonuclease Inhibitor"/>
    <property type="match status" value="1"/>
</dbReference>
<dbReference type="SUPFAM" id="SSF52058">
    <property type="entry name" value="L domain-like"/>
    <property type="match status" value="1"/>
</dbReference>
<dbReference type="AlphaFoldDB" id="A0A835IP89"/>
<dbReference type="FunFam" id="1.10.10.10:FF:000322">
    <property type="entry name" value="Probable disease resistance protein At1g63360"/>
    <property type="match status" value="1"/>
</dbReference>
<dbReference type="CDD" id="cd14798">
    <property type="entry name" value="RX-CC_like"/>
    <property type="match status" value="1"/>
</dbReference>
<proteinExistence type="predicted"/>
<protein>
    <submittedName>
        <fullName evidence="8">Uncharacterized protein</fullName>
    </submittedName>
</protein>
<name>A0A835IP89_9MAGN</name>
<evidence type="ECO:0000259" key="5">
    <source>
        <dbReference type="Pfam" id="PF18052"/>
    </source>
</evidence>
<dbReference type="SUPFAM" id="SSF52540">
    <property type="entry name" value="P-loop containing nucleoside triphosphate hydrolases"/>
    <property type="match status" value="1"/>
</dbReference>
<accession>A0A835IP89</accession>
<dbReference type="EMBL" id="JADFTS010000002">
    <property type="protein sequence ID" value="KAF9619198.1"/>
    <property type="molecule type" value="Genomic_DNA"/>
</dbReference>